<dbReference type="Proteomes" id="UP001605036">
    <property type="component" value="Unassembled WGS sequence"/>
</dbReference>
<evidence type="ECO:0000313" key="1">
    <source>
        <dbReference type="EMBL" id="KAL2612254.1"/>
    </source>
</evidence>
<protein>
    <submittedName>
        <fullName evidence="1">Uncharacterized protein</fullName>
    </submittedName>
</protein>
<gene>
    <name evidence="1" type="ORF">R1flu_023946</name>
</gene>
<comment type="caution">
    <text evidence="1">The sequence shown here is derived from an EMBL/GenBank/DDBJ whole genome shotgun (WGS) entry which is preliminary data.</text>
</comment>
<organism evidence="1 2">
    <name type="scientific">Riccia fluitans</name>
    <dbReference type="NCBI Taxonomy" id="41844"/>
    <lineage>
        <taxon>Eukaryota</taxon>
        <taxon>Viridiplantae</taxon>
        <taxon>Streptophyta</taxon>
        <taxon>Embryophyta</taxon>
        <taxon>Marchantiophyta</taxon>
        <taxon>Marchantiopsida</taxon>
        <taxon>Marchantiidae</taxon>
        <taxon>Marchantiales</taxon>
        <taxon>Ricciaceae</taxon>
        <taxon>Riccia</taxon>
    </lineage>
</organism>
<name>A0ABD1XTY3_9MARC</name>
<reference evidence="1 2" key="1">
    <citation type="submission" date="2024-09" db="EMBL/GenBank/DDBJ databases">
        <title>Chromosome-scale assembly of Riccia fluitans.</title>
        <authorList>
            <person name="Paukszto L."/>
            <person name="Sawicki J."/>
            <person name="Karawczyk K."/>
            <person name="Piernik-Szablinska J."/>
            <person name="Szczecinska M."/>
            <person name="Mazdziarz M."/>
        </authorList>
    </citation>
    <scope>NUCLEOTIDE SEQUENCE [LARGE SCALE GENOMIC DNA]</scope>
    <source>
        <strain evidence="1">Rf_01</strain>
        <tissue evidence="1">Aerial parts of the thallus</tissue>
    </source>
</reference>
<dbReference type="AlphaFoldDB" id="A0ABD1XTY3"/>
<proteinExistence type="predicted"/>
<keyword evidence="2" id="KW-1185">Reference proteome</keyword>
<dbReference type="EMBL" id="JBHFFA010000007">
    <property type="protein sequence ID" value="KAL2612254.1"/>
    <property type="molecule type" value="Genomic_DNA"/>
</dbReference>
<accession>A0ABD1XTY3</accession>
<sequence length="123" mass="14325">MEDLLNCHVLLSDLGKNLRKIYNHNKLVTLEYSARDKDYVFCPITYVVHEWRSSGRPEDIEVGALAYLSVHGVDEPLKRRRSCSSNLMQSIYVRKRIPTGECNRLFNVPSIFYRSTSPFHVSY</sequence>
<evidence type="ECO:0000313" key="2">
    <source>
        <dbReference type="Proteomes" id="UP001605036"/>
    </source>
</evidence>